<feature type="domain" description="CARDB" evidence="1">
    <location>
        <begin position="353"/>
        <end position="455"/>
    </location>
</feature>
<dbReference type="EMBL" id="UOEW01000224">
    <property type="protein sequence ID" value="VAW39350.1"/>
    <property type="molecule type" value="Genomic_DNA"/>
</dbReference>
<dbReference type="Gene3D" id="2.60.40.10">
    <property type="entry name" value="Immunoglobulins"/>
    <property type="match status" value="5"/>
</dbReference>
<feature type="domain" description="CARDB" evidence="1">
    <location>
        <begin position="584"/>
        <end position="690"/>
    </location>
</feature>
<evidence type="ECO:0000313" key="2">
    <source>
        <dbReference type="EMBL" id="VAW39350.1"/>
    </source>
</evidence>
<protein>
    <recommendedName>
        <fullName evidence="1">CARDB domain-containing protein</fullName>
    </recommendedName>
</protein>
<evidence type="ECO:0000259" key="1">
    <source>
        <dbReference type="Pfam" id="PF07705"/>
    </source>
</evidence>
<feature type="non-terminal residue" evidence="2">
    <location>
        <position position="1"/>
    </location>
</feature>
<dbReference type="InterPro" id="IPR013783">
    <property type="entry name" value="Ig-like_fold"/>
</dbReference>
<dbReference type="Gene3D" id="1.50.10.20">
    <property type="match status" value="1"/>
</dbReference>
<dbReference type="InterPro" id="IPR011635">
    <property type="entry name" value="CARDB"/>
</dbReference>
<dbReference type="InterPro" id="IPR008930">
    <property type="entry name" value="Terpenoid_cyclase/PrenylTrfase"/>
</dbReference>
<organism evidence="2">
    <name type="scientific">hydrothermal vent metagenome</name>
    <dbReference type="NCBI Taxonomy" id="652676"/>
    <lineage>
        <taxon>unclassified sequences</taxon>
        <taxon>metagenomes</taxon>
        <taxon>ecological metagenomes</taxon>
    </lineage>
</organism>
<dbReference type="AlphaFoldDB" id="A0A3B0VFC3"/>
<proteinExistence type="predicted"/>
<accession>A0A3B0VFC3</accession>
<feature type="non-terminal residue" evidence="2">
    <location>
        <position position="701"/>
    </location>
</feature>
<name>A0A3B0VFC3_9ZZZZ</name>
<gene>
    <name evidence="2" type="ORF">MNBD_GAMMA01-405</name>
</gene>
<sequence>LNQNNADFGVGYTSKGKSALSSSLLLLSTLYDLTQNAQTEQMLVDYILNRQLPGGGFGAGDVATVHETAMAIEALLSTNSQNHSQVINDAKTKLASMQSVDGSFEGSVYSTALALQVLFNDLRPNLSLNSIDLSNSQAISGEQVAVYFDVSHINNDVAVDISVTLYFEQQVVSSELFSQIAPNQTVSGYLVFDTDGIVGEHILTVVVDDGDLLSESNEADNELEVSLDIQAQSSAPELVIDWSTLNYQPKVFDALPFNFSSDFSVSNLSNSEINDVKVSLIKLNDDSSRVELQSFTENFSANETRPFDFDAVVNNANDELNLLLIIDPENTIAEVNEQNNQVALILPKQPSIDLSIISAQISLPGQFVLGQQSSTTFEFTNSGTESAPIFNVKVLYHDSVGQQELYSSLILAMDGGETLSRQFFWVPPQSGEFTLEFVVDQGNIVPEVNEANNGITLPITVVANGFTNLVMNDTDISINPDPGLTGQLLTINALVKNNSNVSSGLFDVNFYQQVPGSANELINTVTANASIAPAGEANIITQLNDLDLSGDVAFIVEIDPADAIVEFNENDNVGFKDFQILNKPDATVSSGGFALTPSVPVLGSELNVEVVTANIGEQQLLNAELKIYTQSGDQLTEVASQIIPVIDGGQAHSSVFNFIFPNDPTITALVAEVDYGNLIDEISEVNNQATLLIGNQDRSFY</sequence>
<dbReference type="Pfam" id="PF07705">
    <property type="entry name" value="CARDB"/>
    <property type="match status" value="3"/>
</dbReference>
<dbReference type="SUPFAM" id="SSF48239">
    <property type="entry name" value="Terpenoid cyclases/Protein prenyltransferases"/>
    <property type="match status" value="1"/>
</dbReference>
<feature type="domain" description="CARDB" evidence="1">
    <location>
        <begin position="124"/>
        <end position="224"/>
    </location>
</feature>
<reference evidence="2" key="1">
    <citation type="submission" date="2018-06" db="EMBL/GenBank/DDBJ databases">
        <authorList>
            <person name="Zhirakovskaya E."/>
        </authorList>
    </citation>
    <scope>NUCLEOTIDE SEQUENCE</scope>
</reference>